<evidence type="ECO:0000313" key="7">
    <source>
        <dbReference type="Proteomes" id="UP001280581"/>
    </source>
</evidence>
<dbReference type="PROSITE" id="PS50110">
    <property type="entry name" value="RESPONSE_REGULATORY"/>
    <property type="match status" value="1"/>
</dbReference>
<reference evidence="6 7" key="1">
    <citation type="submission" date="2021-02" db="EMBL/GenBank/DDBJ databases">
        <title>Genome assembly of Pseudopithomyces chartarum.</title>
        <authorList>
            <person name="Jauregui R."/>
            <person name="Singh J."/>
            <person name="Voisey C."/>
        </authorList>
    </citation>
    <scope>NUCLEOTIDE SEQUENCE [LARGE SCALE GENOMIC DNA]</scope>
    <source>
        <strain evidence="6 7">AGR01</strain>
    </source>
</reference>
<dbReference type="Gene3D" id="3.40.50.2300">
    <property type="match status" value="1"/>
</dbReference>
<dbReference type="Gene3D" id="3.30.565.10">
    <property type="entry name" value="Histidine kinase-like ATPase, C-terminal domain"/>
    <property type="match status" value="1"/>
</dbReference>
<dbReference type="Proteomes" id="UP001280581">
    <property type="component" value="Unassembled WGS sequence"/>
</dbReference>
<protein>
    <submittedName>
        <fullName evidence="6">Uncharacterized protein</fullName>
    </submittedName>
</protein>
<evidence type="ECO:0000259" key="4">
    <source>
        <dbReference type="PROSITE" id="PS50109"/>
    </source>
</evidence>
<dbReference type="SUPFAM" id="SSF47384">
    <property type="entry name" value="Homodimeric domain of signal transducing histidine kinase"/>
    <property type="match status" value="1"/>
</dbReference>
<feature type="domain" description="Response regulatory" evidence="5">
    <location>
        <begin position="1030"/>
        <end position="1178"/>
    </location>
</feature>
<dbReference type="InterPro" id="IPR005467">
    <property type="entry name" value="His_kinase_dom"/>
</dbReference>
<dbReference type="CDD" id="cd17546">
    <property type="entry name" value="REC_hyHK_CKI1_RcsC-like"/>
    <property type="match status" value="1"/>
</dbReference>
<dbReference type="EMBL" id="WVTA01000003">
    <property type="protein sequence ID" value="KAK3214815.1"/>
    <property type="molecule type" value="Genomic_DNA"/>
</dbReference>
<proteinExistence type="predicted"/>
<dbReference type="SMART" id="SM00388">
    <property type="entry name" value="HisKA"/>
    <property type="match status" value="1"/>
</dbReference>
<feature type="region of interest" description="Disordered" evidence="3">
    <location>
        <begin position="172"/>
        <end position="222"/>
    </location>
</feature>
<dbReference type="CDD" id="cd00082">
    <property type="entry name" value="HisKA"/>
    <property type="match status" value="1"/>
</dbReference>
<dbReference type="Gene3D" id="1.10.287.130">
    <property type="match status" value="1"/>
</dbReference>
<dbReference type="Pfam" id="PF26131">
    <property type="entry name" value="PAS-like"/>
    <property type="match status" value="1"/>
</dbReference>
<feature type="modified residue" description="4-aspartylphosphate" evidence="2">
    <location>
        <position position="1107"/>
    </location>
</feature>
<dbReference type="GO" id="GO:0000155">
    <property type="term" value="F:phosphorelay sensor kinase activity"/>
    <property type="evidence" value="ECO:0007669"/>
    <property type="project" value="InterPro"/>
</dbReference>
<accession>A0AAN6M410</accession>
<organism evidence="6 7">
    <name type="scientific">Pseudopithomyces chartarum</name>
    <dbReference type="NCBI Taxonomy" id="1892770"/>
    <lineage>
        <taxon>Eukaryota</taxon>
        <taxon>Fungi</taxon>
        <taxon>Dikarya</taxon>
        <taxon>Ascomycota</taxon>
        <taxon>Pezizomycotina</taxon>
        <taxon>Dothideomycetes</taxon>
        <taxon>Pleosporomycetidae</taxon>
        <taxon>Pleosporales</taxon>
        <taxon>Massarineae</taxon>
        <taxon>Didymosphaeriaceae</taxon>
        <taxon>Pseudopithomyces</taxon>
    </lineage>
</organism>
<feature type="compositionally biased region" description="Polar residues" evidence="3">
    <location>
        <begin position="196"/>
        <end position="213"/>
    </location>
</feature>
<dbReference type="SMART" id="SM00448">
    <property type="entry name" value="REC"/>
    <property type="match status" value="1"/>
</dbReference>
<dbReference type="SUPFAM" id="SSF55785">
    <property type="entry name" value="PYP-like sensor domain (PAS domain)"/>
    <property type="match status" value="1"/>
</dbReference>
<feature type="domain" description="Histidine kinase" evidence="4">
    <location>
        <begin position="752"/>
        <end position="958"/>
    </location>
</feature>
<comment type="caution">
    <text evidence="6">The sequence shown here is derived from an EMBL/GenBank/DDBJ whole genome shotgun (WGS) entry which is preliminary data.</text>
</comment>
<dbReference type="InterPro" id="IPR036890">
    <property type="entry name" value="HATPase_C_sf"/>
</dbReference>
<dbReference type="SUPFAM" id="SSF55874">
    <property type="entry name" value="ATPase domain of HSP90 chaperone/DNA topoisomerase II/histidine kinase"/>
    <property type="match status" value="1"/>
</dbReference>
<gene>
    <name evidence="6" type="ORF">GRF29_19g1327632</name>
</gene>
<dbReference type="InterPro" id="IPR050956">
    <property type="entry name" value="2C_system_His_kinase"/>
</dbReference>
<keyword evidence="1 2" id="KW-0597">Phosphoprotein</keyword>
<evidence type="ECO:0000256" key="1">
    <source>
        <dbReference type="ARBA" id="ARBA00022553"/>
    </source>
</evidence>
<dbReference type="PANTHER" id="PTHR43719:SF30">
    <property type="entry name" value="TWO-COMPONENT SYSTEM RESPONSE REGULATOR"/>
    <property type="match status" value="1"/>
</dbReference>
<dbReference type="InterPro" id="IPR011006">
    <property type="entry name" value="CheY-like_superfamily"/>
</dbReference>
<evidence type="ECO:0000256" key="3">
    <source>
        <dbReference type="SAM" id="MobiDB-lite"/>
    </source>
</evidence>
<dbReference type="Pfam" id="PF00072">
    <property type="entry name" value="Response_reg"/>
    <property type="match status" value="1"/>
</dbReference>
<dbReference type="PANTHER" id="PTHR43719">
    <property type="entry name" value="TWO-COMPONENT HISTIDINE KINASE"/>
    <property type="match status" value="1"/>
</dbReference>
<feature type="compositionally biased region" description="Basic and acidic residues" evidence="3">
    <location>
        <begin position="172"/>
        <end position="181"/>
    </location>
</feature>
<evidence type="ECO:0000256" key="2">
    <source>
        <dbReference type="PROSITE-ProRule" id="PRU00169"/>
    </source>
</evidence>
<feature type="region of interest" description="Disordered" evidence="3">
    <location>
        <begin position="957"/>
        <end position="1019"/>
    </location>
</feature>
<dbReference type="InterPro" id="IPR001789">
    <property type="entry name" value="Sig_transdc_resp-reg_receiver"/>
</dbReference>
<keyword evidence="7" id="KW-1185">Reference proteome</keyword>
<sequence>MDIHDESAPPAQRYHEDLRETQFELSLRSIGELRCASSRQELSSVSLISALDNDSRPSFVVDIHGPQDGPLDFVYSNAALTDSPTLLTALREGNVAQSMFADAVQPHVAFKQWLWSRTDTLDLAMRGDAYEYADFFWWATTVGHHRSVSGVPAAFLRRERSAHDTYHPNSHIELREHEKPKHSPQLNLGRLPMTTLGASPQQLASLASPTDSPSGPFDYTRDPPCPNMSGHIEYFRSVDWENTPLGPMDSWSSQLRSMANMILKDHHHAVLFWGEEATMIYNDRYVELIGILHPCMGQSAKTAAKDFWPHLEPIFQRVKTTGRTFSTSHVPLFLERHGFIEEAYFSFQFIPILDGNGHVAGYYQPLVETTSNTLLERRVSSLVEIGSKTAKARDLNAYWDLTISTISTNDRDTPFALLYAAEDLSTSGMSTHHSPRSSKVIDEFVLKGSIGVEAGHAIAPKTIDLKNDSSVFHSHLVQATQSMMPVVVHFSDLQLQDNILEGIDWRGFGDQCRCVVICPIRPTTSEQVQGFLILGVNPRRPFDEDYKQYFDVMLRLLATSLASVVLFDEEMRQKENAIGQAARIQEELAAQLRLKEKKFQRYADQSNVAIFVIDSLGTYTYRNQGWYDIFDKAIDTKDIMDAWAQIVWPEDVPFCEKLFSTLVVEKVPICYELRTNMRWEPPTASEPDSETREYYKWVLCSAYPELDMNNQVLEIVGNVTDISKQKWAEDVQKRRTDSALESKQHLEHFIDTTSHEMRNPLSAIMQCADGILTSYPESDLEVQNPSPATYATLLDQTLDAAQTIAQCAQHMKRIVDDILTVSKLDSGLLIITPIDAQPETVTKHAVKMFESEAKTAGVELIHDVDESYRKLSVNWVSFDPTRLLQVLINLITNALKFTQLEPDPRRIVVRLSASEQEPTSNPSGVQFENKLMDNDPHLVEDWKKGSSVYLQFSVSDTGQSPISERSSPTSRRFPSPRKDEGIPVLNQPKPPAGQRRQATLHPSMPNATLGRPSKPDSNVLRTSKATEKLHVLVVEDNLVNQKVLAKQLRNLGCVVSVANHGGEALDFLRTTSSWRDENKNRDTKPQKEETQFNGNGLPIELSLILMDWEMPVMNGLTAVTKIREFEHAGKLTGYIPIIGVTANVRQQQVQMAMNVGMDDVVSKPFRVPELMITDIDTKERGWYPSPTSTWIVPCTIAFPSPQARPQTIAFARS</sequence>
<dbReference type="Pfam" id="PF00512">
    <property type="entry name" value="HisKA"/>
    <property type="match status" value="1"/>
</dbReference>
<evidence type="ECO:0000259" key="5">
    <source>
        <dbReference type="PROSITE" id="PS50110"/>
    </source>
</evidence>
<dbReference type="AlphaFoldDB" id="A0AAN6M410"/>
<dbReference type="PROSITE" id="PS50109">
    <property type="entry name" value="HIS_KIN"/>
    <property type="match status" value="1"/>
</dbReference>
<dbReference type="SUPFAM" id="SSF52172">
    <property type="entry name" value="CheY-like"/>
    <property type="match status" value="1"/>
</dbReference>
<evidence type="ECO:0000313" key="6">
    <source>
        <dbReference type="EMBL" id="KAK3214815.1"/>
    </source>
</evidence>
<dbReference type="InterPro" id="IPR036097">
    <property type="entry name" value="HisK_dim/P_sf"/>
</dbReference>
<dbReference type="InterPro" id="IPR035965">
    <property type="entry name" value="PAS-like_dom_sf"/>
</dbReference>
<name>A0AAN6M410_9PLEO</name>
<dbReference type="InterPro" id="IPR058846">
    <property type="entry name" value="PAS-like"/>
</dbReference>
<dbReference type="InterPro" id="IPR003661">
    <property type="entry name" value="HisK_dim/P_dom"/>
</dbReference>
<dbReference type="Gene3D" id="3.30.450.20">
    <property type="entry name" value="PAS domain"/>
    <property type="match status" value="2"/>
</dbReference>